<evidence type="ECO:0000256" key="5">
    <source>
        <dbReference type="ARBA" id="ARBA00047317"/>
    </source>
</evidence>
<dbReference type="Pfam" id="PF03453">
    <property type="entry name" value="MoeA_N"/>
    <property type="match status" value="1"/>
</dbReference>
<dbReference type="NCBIfam" id="NF007960">
    <property type="entry name" value="PRK10680.1"/>
    <property type="match status" value="1"/>
</dbReference>
<dbReference type="InterPro" id="IPR036425">
    <property type="entry name" value="MoaB/Mog-like_dom_sf"/>
</dbReference>
<comment type="caution">
    <text evidence="8">The sequence shown here is derived from an EMBL/GenBank/DDBJ whole genome shotgun (WGS) entry which is preliminary data.</text>
</comment>
<evidence type="ECO:0000313" key="9">
    <source>
        <dbReference type="Proteomes" id="UP001266357"/>
    </source>
</evidence>
<dbReference type="SUPFAM" id="SSF63882">
    <property type="entry name" value="MoeA N-terminal region -like"/>
    <property type="match status" value="1"/>
</dbReference>
<dbReference type="PANTHER" id="PTHR10192:SF5">
    <property type="entry name" value="GEPHYRIN"/>
    <property type="match status" value="1"/>
</dbReference>
<dbReference type="Pfam" id="PF03454">
    <property type="entry name" value="MoeA_C"/>
    <property type="match status" value="1"/>
</dbReference>
<comment type="function">
    <text evidence="1 6">Catalyzes the insertion of molybdate into adenylated molybdopterin with the concomitant release of AMP.</text>
</comment>
<dbReference type="NCBIfam" id="NF045515">
    <property type="entry name" value="Glp_gephyrin"/>
    <property type="match status" value="1"/>
</dbReference>
<evidence type="ECO:0000259" key="7">
    <source>
        <dbReference type="SMART" id="SM00852"/>
    </source>
</evidence>
<keyword evidence="6" id="KW-0479">Metal-binding</keyword>
<dbReference type="CDD" id="cd00887">
    <property type="entry name" value="MoeA"/>
    <property type="match status" value="1"/>
</dbReference>
<comment type="similarity">
    <text evidence="3 6">Belongs to the MoeA family.</text>
</comment>
<comment type="catalytic activity">
    <reaction evidence="5">
        <text>adenylyl-molybdopterin + molybdate = Mo-molybdopterin + AMP + H(+)</text>
        <dbReference type="Rhea" id="RHEA:35047"/>
        <dbReference type="ChEBI" id="CHEBI:15378"/>
        <dbReference type="ChEBI" id="CHEBI:36264"/>
        <dbReference type="ChEBI" id="CHEBI:62727"/>
        <dbReference type="ChEBI" id="CHEBI:71302"/>
        <dbReference type="ChEBI" id="CHEBI:456215"/>
        <dbReference type="EC" id="2.10.1.1"/>
    </reaction>
</comment>
<reference evidence="8 9" key="1">
    <citation type="submission" date="2023-09" db="EMBL/GenBank/DDBJ databases">
        <authorList>
            <person name="Rey-Velasco X."/>
        </authorList>
    </citation>
    <scope>NUCLEOTIDE SEQUENCE [LARGE SCALE GENOMIC DNA]</scope>
    <source>
        <strain evidence="8 9">W431</strain>
    </source>
</reference>
<evidence type="ECO:0000256" key="3">
    <source>
        <dbReference type="ARBA" id="ARBA00010763"/>
    </source>
</evidence>
<keyword evidence="4 6" id="KW-0501">Molybdenum cofactor biosynthesis</keyword>
<dbReference type="Pfam" id="PF00994">
    <property type="entry name" value="MoCF_biosynth"/>
    <property type="match status" value="1"/>
</dbReference>
<feature type="domain" description="MoaB/Mog" evidence="7">
    <location>
        <begin position="184"/>
        <end position="321"/>
    </location>
</feature>
<evidence type="ECO:0000256" key="1">
    <source>
        <dbReference type="ARBA" id="ARBA00002901"/>
    </source>
</evidence>
<evidence type="ECO:0000256" key="4">
    <source>
        <dbReference type="ARBA" id="ARBA00023150"/>
    </source>
</evidence>
<dbReference type="EC" id="2.10.1.1" evidence="6"/>
<dbReference type="GO" id="GO:0061599">
    <property type="term" value="F:molybdopterin molybdotransferase activity"/>
    <property type="evidence" value="ECO:0007669"/>
    <property type="project" value="UniProtKB-EC"/>
</dbReference>
<dbReference type="SUPFAM" id="SSF53218">
    <property type="entry name" value="Molybdenum cofactor biosynthesis proteins"/>
    <property type="match status" value="1"/>
</dbReference>
<keyword evidence="9" id="KW-1185">Reference proteome</keyword>
<evidence type="ECO:0000256" key="6">
    <source>
        <dbReference type="RuleBase" id="RU365090"/>
    </source>
</evidence>
<organism evidence="8 9">
    <name type="scientific">Thalassotalea castellviae</name>
    <dbReference type="NCBI Taxonomy" id="3075612"/>
    <lineage>
        <taxon>Bacteria</taxon>
        <taxon>Pseudomonadati</taxon>
        <taxon>Pseudomonadota</taxon>
        <taxon>Gammaproteobacteria</taxon>
        <taxon>Alteromonadales</taxon>
        <taxon>Colwelliaceae</taxon>
        <taxon>Thalassotalea</taxon>
    </lineage>
</organism>
<protein>
    <recommendedName>
        <fullName evidence="6">Molybdopterin molybdenumtransferase</fullName>
        <ecNumber evidence="6">2.10.1.1</ecNumber>
    </recommendedName>
</protein>
<evidence type="ECO:0000313" key="8">
    <source>
        <dbReference type="EMBL" id="MDT0603457.1"/>
    </source>
</evidence>
<dbReference type="Gene3D" id="3.90.105.10">
    <property type="entry name" value="Molybdopterin biosynthesis moea protein, domain 2"/>
    <property type="match status" value="1"/>
</dbReference>
<gene>
    <name evidence="8" type="primary">moeA</name>
    <name evidence="8" type="ORF">RM573_07595</name>
</gene>
<dbReference type="InterPro" id="IPR005110">
    <property type="entry name" value="MoeA_linker/N"/>
</dbReference>
<dbReference type="Gene3D" id="2.170.190.11">
    <property type="entry name" value="Molybdopterin biosynthesis moea protein, domain 3"/>
    <property type="match status" value="1"/>
</dbReference>
<dbReference type="Proteomes" id="UP001266357">
    <property type="component" value="Unassembled WGS sequence"/>
</dbReference>
<dbReference type="Gene3D" id="2.40.340.10">
    <property type="entry name" value="MoeA, C-terminal, domain IV"/>
    <property type="match status" value="1"/>
</dbReference>
<dbReference type="InterPro" id="IPR005111">
    <property type="entry name" value="MoeA_C_domain_IV"/>
</dbReference>
<dbReference type="SMART" id="SM00852">
    <property type="entry name" value="MoCF_biosynth"/>
    <property type="match status" value="1"/>
</dbReference>
<evidence type="ECO:0000256" key="2">
    <source>
        <dbReference type="ARBA" id="ARBA00005046"/>
    </source>
</evidence>
<dbReference type="NCBIfam" id="TIGR00177">
    <property type="entry name" value="molyb_syn"/>
    <property type="match status" value="1"/>
</dbReference>
<comment type="pathway">
    <text evidence="2 6">Cofactor biosynthesis; molybdopterin biosynthesis.</text>
</comment>
<keyword evidence="6 8" id="KW-0808">Transferase</keyword>
<dbReference type="InterPro" id="IPR036688">
    <property type="entry name" value="MoeA_C_domain_IV_sf"/>
</dbReference>
<dbReference type="InterPro" id="IPR036135">
    <property type="entry name" value="MoeA_linker/N_sf"/>
</dbReference>
<name>A0ABU2ZZV1_9GAMM</name>
<dbReference type="InterPro" id="IPR038987">
    <property type="entry name" value="MoeA-like"/>
</dbReference>
<dbReference type="SUPFAM" id="SSF63867">
    <property type="entry name" value="MoeA C-terminal domain-like"/>
    <property type="match status" value="1"/>
</dbReference>
<keyword evidence="6" id="KW-0460">Magnesium</keyword>
<dbReference type="EMBL" id="JAVRIF010000003">
    <property type="protein sequence ID" value="MDT0603457.1"/>
    <property type="molecule type" value="Genomic_DNA"/>
</dbReference>
<keyword evidence="6" id="KW-0500">Molybdenum</keyword>
<proteinExistence type="inferred from homology"/>
<dbReference type="Gene3D" id="3.40.980.10">
    <property type="entry name" value="MoaB/Mog-like domain"/>
    <property type="match status" value="1"/>
</dbReference>
<dbReference type="RefSeq" id="WP_311579639.1">
    <property type="nucleotide sequence ID" value="NZ_JAVRIF010000003.1"/>
</dbReference>
<dbReference type="PROSITE" id="PS01079">
    <property type="entry name" value="MOCF_BIOSYNTHESIS_2"/>
    <property type="match status" value="1"/>
</dbReference>
<comment type="cofactor">
    <cofactor evidence="6">
        <name>Mg(2+)</name>
        <dbReference type="ChEBI" id="CHEBI:18420"/>
    </cofactor>
</comment>
<sequence>MVDCCSAPGLLPFEQALENMLTVVKPISDTEQVTLKNALGRVLAQDIKSPVNVPPNDNSAMDGYTFSSQSLAENNTLKLVGRSMAGAPFTGECKAGECVRIMTGAKVPADCDTVEMQENCQVDGENITFLSARKRADNVRSKGEDIAKEQIVFLTGRELTAIDIGVLASLGIDKVTVFRKLKVALISTGDELKKPGQSLNDGDIYESNSQFLTSLLTKLGAEIIDFGIVGDVETSIFTAFKKADDVADVVISSGGVSVGDADYTKTVLEALGKIAFWKIAMKPGKPFAFGTLTKAYFFGLPGNPVSALVTAHQLALPALLKMQQVNREQPLTLKAKTTQVLKKSPGRMDFQRGILSQDENGDLQVTSTGSQGSGILTSMAAANCYIVLAAEQGKVNQGEWVKVQMFDKYLQ</sequence>
<dbReference type="InterPro" id="IPR001453">
    <property type="entry name" value="MoaB/Mog_dom"/>
</dbReference>
<accession>A0ABU2ZZV1</accession>
<dbReference type="InterPro" id="IPR008284">
    <property type="entry name" value="MoCF_biosynth_CS"/>
</dbReference>
<dbReference type="PANTHER" id="PTHR10192">
    <property type="entry name" value="MOLYBDOPTERIN BIOSYNTHESIS PROTEIN"/>
    <property type="match status" value="1"/>
</dbReference>